<gene>
    <name evidence="1" type="ORF">HannXRQ_Chr13g0405901</name>
</gene>
<protein>
    <submittedName>
        <fullName evidence="1">Uncharacterized protein</fullName>
    </submittedName>
</protein>
<sequence length="68" mass="7291">MTRRKVALILGGSDPSSSPCWVKVFGFAPPTEIQPRPLAANALDLRESITIGKTAPDSIISLPFDILL</sequence>
<keyword evidence="2" id="KW-1185">Reference proteome</keyword>
<dbReference type="AlphaFoldDB" id="A0A251SU27"/>
<dbReference type="Proteomes" id="UP000215914">
    <property type="component" value="Chromosome 13"/>
</dbReference>
<organism evidence="1 2">
    <name type="scientific">Helianthus annuus</name>
    <name type="common">Common sunflower</name>
    <dbReference type="NCBI Taxonomy" id="4232"/>
    <lineage>
        <taxon>Eukaryota</taxon>
        <taxon>Viridiplantae</taxon>
        <taxon>Streptophyta</taxon>
        <taxon>Embryophyta</taxon>
        <taxon>Tracheophyta</taxon>
        <taxon>Spermatophyta</taxon>
        <taxon>Magnoliopsida</taxon>
        <taxon>eudicotyledons</taxon>
        <taxon>Gunneridae</taxon>
        <taxon>Pentapetalae</taxon>
        <taxon>asterids</taxon>
        <taxon>campanulids</taxon>
        <taxon>Asterales</taxon>
        <taxon>Asteraceae</taxon>
        <taxon>Asteroideae</taxon>
        <taxon>Heliantheae alliance</taxon>
        <taxon>Heliantheae</taxon>
        <taxon>Helianthus</taxon>
    </lineage>
</organism>
<accession>A0A251SU27</accession>
<dbReference type="InParanoid" id="A0A251SU27"/>
<dbReference type="EMBL" id="CM007902">
    <property type="protein sequence ID" value="OTG01796.1"/>
    <property type="molecule type" value="Genomic_DNA"/>
</dbReference>
<proteinExistence type="predicted"/>
<reference evidence="2" key="1">
    <citation type="journal article" date="2017" name="Nature">
        <title>The sunflower genome provides insights into oil metabolism, flowering and Asterid evolution.</title>
        <authorList>
            <person name="Badouin H."/>
            <person name="Gouzy J."/>
            <person name="Grassa C.J."/>
            <person name="Murat F."/>
            <person name="Staton S.E."/>
            <person name="Cottret L."/>
            <person name="Lelandais-Briere C."/>
            <person name="Owens G.L."/>
            <person name="Carrere S."/>
            <person name="Mayjonade B."/>
            <person name="Legrand L."/>
            <person name="Gill N."/>
            <person name="Kane N.C."/>
            <person name="Bowers J.E."/>
            <person name="Hubner S."/>
            <person name="Bellec A."/>
            <person name="Berard A."/>
            <person name="Berges H."/>
            <person name="Blanchet N."/>
            <person name="Boniface M.C."/>
            <person name="Brunel D."/>
            <person name="Catrice O."/>
            <person name="Chaidir N."/>
            <person name="Claudel C."/>
            <person name="Donnadieu C."/>
            <person name="Faraut T."/>
            <person name="Fievet G."/>
            <person name="Helmstetter N."/>
            <person name="King M."/>
            <person name="Knapp S.J."/>
            <person name="Lai Z."/>
            <person name="Le Paslier M.C."/>
            <person name="Lippi Y."/>
            <person name="Lorenzon L."/>
            <person name="Mandel J.R."/>
            <person name="Marage G."/>
            <person name="Marchand G."/>
            <person name="Marquand E."/>
            <person name="Bret-Mestries E."/>
            <person name="Morien E."/>
            <person name="Nambeesan S."/>
            <person name="Nguyen T."/>
            <person name="Pegot-Espagnet P."/>
            <person name="Pouilly N."/>
            <person name="Raftis F."/>
            <person name="Sallet E."/>
            <person name="Schiex T."/>
            <person name="Thomas J."/>
            <person name="Vandecasteele C."/>
            <person name="Vares D."/>
            <person name="Vear F."/>
            <person name="Vautrin S."/>
            <person name="Crespi M."/>
            <person name="Mangin B."/>
            <person name="Burke J.M."/>
            <person name="Salse J."/>
            <person name="Munos S."/>
            <person name="Vincourt P."/>
            <person name="Rieseberg L.H."/>
            <person name="Langlade N.B."/>
        </authorList>
    </citation>
    <scope>NUCLEOTIDE SEQUENCE [LARGE SCALE GENOMIC DNA]</scope>
    <source>
        <strain evidence="2">cv. SF193</strain>
    </source>
</reference>
<evidence type="ECO:0000313" key="2">
    <source>
        <dbReference type="Proteomes" id="UP000215914"/>
    </source>
</evidence>
<evidence type="ECO:0000313" key="1">
    <source>
        <dbReference type="EMBL" id="OTG01796.1"/>
    </source>
</evidence>
<name>A0A251SU27_HELAN</name>